<dbReference type="EMBL" id="SOZJ01000002">
    <property type="protein sequence ID" value="TGJ71703.1"/>
    <property type="molecule type" value="Genomic_DNA"/>
</dbReference>
<proteinExistence type="predicted"/>
<evidence type="ECO:0000256" key="1">
    <source>
        <dbReference type="SAM" id="MobiDB-lite"/>
    </source>
</evidence>
<evidence type="ECO:0000313" key="3">
    <source>
        <dbReference type="Proteomes" id="UP000297595"/>
    </source>
</evidence>
<name>A0A8H2HUI6_ORBOL</name>
<sequence length="56" mass="6176">MVILEMTVAGDGVNQNEDGDEDEDENENENKDGSLGIGNRYNIKEDPWLTTCQTTG</sequence>
<reference evidence="2 3" key="1">
    <citation type="submission" date="2019-03" db="EMBL/GenBank/DDBJ databases">
        <title>Nematode-trapping fungi genome.</title>
        <authorList>
            <person name="Vidal-Diez De Ulzurrun G."/>
        </authorList>
    </citation>
    <scope>NUCLEOTIDE SEQUENCE [LARGE SCALE GENOMIC DNA]</scope>
    <source>
        <strain evidence="2 3">TWF154</strain>
    </source>
</reference>
<dbReference type="Proteomes" id="UP000297595">
    <property type="component" value="Unassembled WGS sequence"/>
</dbReference>
<accession>A0A8H2HUI6</accession>
<feature type="compositionally biased region" description="Acidic residues" evidence="1">
    <location>
        <begin position="17"/>
        <end position="27"/>
    </location>
</feature>
<protein>
    <submittedName>
        <fullName evidence="2">Uncharacterized protein</fullName>
    </submittedName>
</protein>
<organism evidence="2 3">
    <name type="scientific">Orbilia oligospora</name>
    <name type="common">Nematode-trapping fungus</name>
    <name type="synonym">Arthrobotrys oligospora</name>
    <dbReference type="NCBI Taxonomy" id="2813651"/>
    <lineage>
        <taxon>Eukaryota</taxon>
        <taxon>Fungi</taxon>
        <taxon>Dikarya</taxon>
        <taxon>Ascomycota</taxon>
        <taxon>Pezizomycotina</taxon>
        <taxon>Orbiliomycetes</taxon>
        <taxon>Orbiliales</taxon>
        <taxon>Orbiliaceae</taxon>
        <taxon>Orbilia</taxon>
    </lineage>
</organism>
<dbReference type="AlphaFoldDB" id="A0A8H2HUI6"/>
<feature type="region of interest" description="Disordered" evidence="1">
    <location>
        <begin position="1"/>
        <end position="39"/>
    </location>
</feature>
<evidence type="ECO:0000313" key="2">
    <source>
        <dbReference type="EMBL" id="TGJ71703.1"/>
    </source>
</evidence>
<gene>
    <name evidence="2" type="ORF">EYR41_003650</name>
</gene>
<comment type="caution">
    <text evidence="2">The sequence shown here is derived from an EMBL/GenBank/DDBJ whole genome shotgun (WGS) entry which is preliminary data.</text>
</comment>